<evidence type="ECO:0000256" key="5">
    <source>
        <dbReference type="ARBA" id="ARBA00022485"/>
    </source>
</evidence>
<dbReference type="InterPro" id="IPR005130">
    <property type="entry name" value="Ser_deHydtase-like_asu"/>
</dbReference>
<protein>
    <recommendedName>
        <fullName evidence="11">L-serine dehydratase</fullName>
        <ecNumber evidence="11">4.3.1.17</ecNumber>
    </recommendedName>
</protein>
<dbReference type="EMBL" id="CP047418">
    <property type="protein sequence ID" value="QLL78774.1"/>
    <property type="molecule type" value="Genomic_DNA"/>
</dbReference>
<dbReference type="PANTHER" id="PTHR30182">
    <property type="entry name" value="L-SERINE DEHYDRATASE"/>
    <property type="match status" value="1"/>
</dbReference>
<accession>A0A7H9EM47</accession>
<keyword evidence="5 11" id="KW-0004">4Fe-4S</keyword>
<comment type="cofactor">
    <cofactor evidence="1 11">
        <name>[4Fe-4S] cluster</name>
        <dbReference type="ChEBI" id="CHEBI:49883"/>
    </cofactor>
</comment>
<dbReference type="RefSeq" id="WP_180849692.1">
    <property type="nucleotide sequence ID" value="NZ_CAUWBC010000011.1"/>
</dbReference>
<evidence type="ECO:0000256" key="10">
    <source>
        <dbReference type="ARBA" id="ARBA00049406"/>
    </source>
</evidence>
<evidence type="ECO:0000256" key="6">
    <source>
        <dbReference type="ARBA" id="ARBA00022723"/>
    </source>
</evidence>
<feature type="domain" description="Serine dehydratase-like alpha subunit" evidence="12">
    <location>
        <begin position="18"/>
        <end position="274"/>
    </location>
</feature>
<evidence type="ECO:0000313" key="13">
    <source>
        <dbReference type="EMBL" id="QLL78774.1"/>
    </source>
</evidence>
<keyword evidence="7 11" id="KW-0408">Iron</keyword>
<dbReference type="PANTHER" id="PTHR30182:SF1">
    <property type="entry name" value="L-SERINE DEHYDRATASE 1"/>
    <property type="match status" value="1"/>
</dbReference>
<evidence type="ECO:0000256" key="2">
    <source>
        <dbReference type="ARBA" id="ARBA00004742"/>
    </source>
</evidence>
<gene>
    <name evidence="13" type="primary">sdaAA</name>
    <name evidence="13" type="ORF">GTO87_02040</name>
</gene>
<dbReference type="GO" id="GO:0051539">
    <property type="term" value="F:4 iron, 4 sulfur cluster binding"/>
    <property type="evidence" value="ECO:0007669"/>
    <property type="project" value="UniProtKB-UniRule"/>
</dbReference>
<reference evidence="13 14" key="1">
    <citation type="submission" date="2020-01" db="EMBL/GenBank/DDBJ databases">
        <title>Complete and circular genome sequences of six lactobacillus isolates from horses.</title>
        <authorList>
            <person name="Hassan H.M."/>
        </authorList>
    </citation>
    <scope>NUCLEOTIDE SEQUENCE [LARGE SCALE GENOMIC DNA]</scope>
    <source>
        <strain evidence="13 14">1A</strain>
    </source>
</reference>
<dbReference type="NCBIfam" id="TIGR00718">
    <property type="entry name" value="sda_alpha"/>
    <property type="match status" value="1"/>
</dbReference>
<dbReference type="AlphaFoldDB" id="A0A7H9EM47"/>
<dbReference type="KEGG" id="lsw:GTO87_02040"/>
<evidence type="ECO:0000313" key="14">
    <source>
        <dbReference type="Proteomes" id="UP000510886"/>
    </source>
</evidence>
<comment type="similarity">
    <text evidence="3 11">Belongs to the iron-sulfur dependent L-serine dehydratase family.</text>
</comment>
<keyword evidence="4 11" id="KW-0312">Gluconeogenesis</keyword>
<proteinExistence type="inferred from homology"/>
<evidence type="ECO:0000256" key="9">
    <source>
        <dbReference type="ARBA" id="ARBA00023239"/>
    </source>
</evidence>
<evidence type="ECO:0000256" key="8">
    <source>
        <dbReference type="ARBA" id="ARBA00023014"/>
    </source>
</evidence>
<evidence type="ECO:0000256" key="7">
    <source>
        <dbReference type="ARBA" id="ARBA00023004"/>
    </source>
</evidence>
<evidence type="ECO:0000256" key="1">
    <source>
        <dbReference type="ARBA" id="ARBA00001966"/>
    </source>
</evidence>
<dbReference type="GO" id="GO:0046872">
    <property type="term" value="F:metal ion binding"/>
    <property type="evidence" value="ECO:0007669"/>
    <property type="project" value="UniProtKB-KW"/>
</dbReference>
<evidence type="ECO:0000256" key="3">
    <source>
        <dbReference type="ARBA" id="ARBA00008636"/>
    </source>
</evidence>
<comment type="catalytic activity">
    <reaction evidence="10 11">
        <text>L-serine = pyruvate + NH4(+)</text>
        <dbReference type="Rhea" id="RHEA:19169"/>
        <dbReference type="ChEBI" id="CHEBI:15361"/>
        <dbReference type="ChEBI" id="CHEBI:28938"/>
        <dbReference type="ChEBI" id="CHEBI:33384"/>
        <dbReference type="EC" id="4.3.1.17"/>
    </reaction>
</comment>
<dbReference type="InterPro" id="IPR051318">
    <property type="entry name" value="Fe-S_L-Ser"/>
</dbReference>
<dbReference type="InterPro" id="IPR004642">
    <property type="entry name" value="Ser_deHydtase_asu"/>
</dbReference>
<sequence length="300" mass="31243">MYQTVADLIAAAERQHQPLWRLVLDQEMEYSKQPEAAIMERMRGQLRVMEEAARKGAAGVQSPTGLSGGDAAKIKRYRENGGGLAGDTMLWAIQNAIATNEVNAAMGVICATPTAGSSGTIPGTLFSLDQRFHYTDDEKVHFLLTAGGFGMITANNAMIAGATGGCQAEVGSASAMAAAAAVEINGGTPRQSAEAFAMAMSNLLGLVCDPVAGLVELPCVKRNVAGAVNALAAADMALAGISNRIPADEVIDAMRRIGKQMPASLRETGRGGIATTPTALKMKMRIFGEDVTNEDDGAVK</sequence>
<comment type="pathway">
    <text evidence="2">Carbohydrate biosynthesis; gluconeogenesis.</text>
</comment>
<evidence type="ECO:0000256" key="4">
    <source>
        <dbReference type="ARBA" id="ARBA00022432"/>
    </source>
</evidence>
<organism evidence="13 14">
    <name type="scientific">Ligilactobacillus saerimneri</name>
    <dbReference type="NCBI Taxonomy" id="228229"/>
    <lineage>
        <taxon>Bacteria</taxon>
        <taxon>Bacillati</taxon>
        <taxon>Bacillota</taxon>
        <taxon>Bacilli</taxon>
        <taxon>Lactobacillales</taxon>
        <taxon>Lactobacillaceae</taxon>
        <taxon>Ligilactobacillus</taxon>
    </lineage>
</organism>
<name>A0A7H9EM47_9LACO</name>
<evidence type="ECO:0000259" key="12">
    <source>
        <dbReference type="Pfam" id="PF03313"/>
    </source>
</evidence>
<keyword evidence="9 11" id="KW-0456">Lyase</keyword>
<dbReference type="GO" id="GO:0006094">
    <property type="term" value="P:gluconeogenesis"/>
    <property type="evidence" value="ECO:0007669"/>
    <property type="project" value="UniProtKB-KW"/>
</dbReference>
<dbReference type="GO" id="GO:0003941">
    <property type="term" value="F:L-serine ammonia-lyase activity"/>
    <property type="evidence" value="ECO:0007669"/>
    <property type="project" value="UniProtKB-UniRule"/>
</dbReference>
<dbReference type="Proteomes" id="UP000510886">
    <property type="component" value="Chromosome"/>
</dbReference>
<keyword evidence="6 11" id="KW-0479">Metal-binding</keyword>
<keyword evidence="8 11" id="KW-0411">Iron-sulfur</keyword>
<dbReference type="Pfam" id="PF03313">
    <property type="entry name" value="SDH_alpha"/>
    <property type="match status" value="1"/>
</dbReference>
<dbReference type="GeneID" id="89599324"/>
<dbReference type="EC" id="4.3.1.17" evidence="11"/>
<evidence type="ECO:0000256" key="11">
    <source>
        <dbReference type="RuleBase" id="RU366059"/>
    </source>
</evidence>